<evidence type="ECO:0000256" key="12">
    <source>
        <dbReference type="ARBA" id="ARBA00023180"/>
    </source>
</evidence>
<dbReference type="SUPFAM" id="SSF52058">
    <property type="entry name" value="L domain-like"/>
    <property type="match status" value="2"/>
</dbReference>
<reference evidence="17" key="1">
    <citation type="submission" date="2013-04" db="EMBL/GenBank/DDBJ databases">
        <authorList>
            <person name="Qu J."/>
            <person name="Murali S.C."/>
            <person name="Bandaranaike D."/>
            <person name="Bellair M."/>
            <person name="Blankenburg K."/>
            <person name="Chao H."/>
            <person name="Dinh H."/>
            <person name="Doddapaneni H."/>
            <person name="Downs B."/>
            <person name="Dugan-Rocha S."/>
            <person name="Elkadiri S."/>
            <person name="Gnanaolivu R.D."/>
            <person name="Hernandez B."/>
            <person name="Javaid M."/>
            <person name="Jayaseelan J.C."/>
            <person name="Lee S."/>
            <person name="Li M."/>
            <person name="Ming W."/>
            <person name="Munidasa M."/>
            <person name="Muniz J."/>
            <person name="Nguyen L."/>
            <person name="Ongeri F."/>
            <person name="Osuji N."/>
            <person name="Pu L.-L."/>
            <person name="Puazo M."/>
            <person name="Qu C."/>
            <person name="Quiroz J."/>
            <person name="Raj R."/>
            <person name="Weissenberger G."/>
            <person name="Xin Y."/>
            <person name="Zou X."/>
            <person name="Han Y."/>
            <person name="Richards S."/>
            <person name="Worley K."/>
            <person name="Muzny D."/>
            <person name="Gibbs R."/>
        </authorList>
    </citation>
    <scope>NUCLEOTIDE SEQUENCE</scope>
    <source>
        <strain evidence="17">Sampled in the wild</strain>
    </source>
</reference>
<comment type="subcellular location">
    <subcellularLocation>
        <location evidence="1">Membrane</location>
        <topology evidence="1">Single-pass type I membrane protein</topology>
    </subcellularLocation>
</comment>
<gene>
    <name evidence="17" type="ORF">J437_LFUL014484</name>
</gene>
<evidence type="ECO:0000256" key="10">
    <source>
        <dbReference type="ARBA" id="ARBA00023136"/>
    </source>
</evidence>
<proteinExistence type="inferred from homology"/>
<keyword evidence="4" id="KW-0433">Leucine-rich repeat</keyword>
<dbReference type="Proteomes" id="UP000792457">
    <property type="component" value="Unassembled WGS sequence"/>
</dbReference>
<dbReference type="PROSITE" id="PS50104">
    <property type="entry name" value="TIR"/>
    <property type="match status" value="1"/>
</dbReference>
<comment type="caution">
    <text evidence="17">The sequence shown here is derived from an EMBL/GenBank/DDBJ whole genome shotgun (WGS) entry which is preliminary data.</text>
</comment>
<dbReference type="AlphaFoldDB" id="A0A8K0PBA3"/>
<organism evidence="17 18">
    <name type="scientific">Ladona fulva</name>
    <name type="common">Scarce chaser dragonfly</name>
    <name type="synonym">Libellula fulva</name>
    <dbReference type="NCBI Taxonomy" id="123851"/>
    <lineage>
        <taxon>Eukaryota</taxon>
        <taxon>Metazoa</taxon>
        <taxon>Ecdysozoa</taxon>
        <taxon>Arthropoda</taxon>
        <taxon>Hexapoda</taxon>
        <taxon>Insecta</taxon>
        <taxon>Pterygota</taxon>
        <taxon>Palaeoptera</taxon>
        <taxon>Odonata</taxon>
        <taxon>Epiprocta</taxon>
        <taxon>Anisoptera</taxon>
        <taxon>Libelluloidea</taxon>
        <taxon>Libellulidae</taxon>
        <taxon>Ladona</taxon>
    </lineage>
</organism>
<dbReference type="SMART" id="SM00369">
    <property type="entry name" value="LRR_TYP"/>
    <property type="match status" value="12"/>
</dbReference>
<dbReference type="InterPro" id="IPR035897">
    <property type="entry name" value="Toll_tir_struct_dom_sf"/>
</dbReference>
<feature type="signal peptide" evidence="15">
    <location>
        <begin position="1"/>
        <end position="24"/>
    </location>
</feature>
<dbReference type="PANTHER" id="PTHR24365">
    <property type="entry name" value="TOLL-LIKE RECEPTOR"/>
    <property type="match status" value="1"/>
</dbReference>
<keyword evidence="11" id="KW-0675">Receptor</keyword>
<dbReference type="InterPro" id="IPR000157">
    <property type="entry name" value="TIR_dom"/>
</dbReference>
<dbReference type="EMBL" id="KZ309151">
    <property type="protein sequence ID" value="KAG8237319.1"/>
    <property type="molecule type" value="Genomic_DNA"/>
</dbReference>
<comment type="similarity">
    <text evidence="2">Belongs to the Toll-like receptor family.</text>
</comment>
<feature type="chain" id="PRO_5035456894" description="TIR domain-containing protein" evidence="15">
    <location>
        <begin position="25"/>
        <end position="914"/>
    </location>
</feature>
<evidence type="ECO:0000259" key="16">
    <source>
        <dbReference type="PROSITE" id="PS50104"/>
    </source>
</evidence>
<keyword evidence="8" id="KW-0391">Immunity</keyword>
<evidence type="ECO:0000256" key="14">
    <source>
        <dbReference type="SAM" id="Phobius"/>
    </source>
</evidence>
<evidence type="ECO:0000313" key="18">
    <source>
        <dbReference type="Proteomes" id="UP000792457"/>
    </source>
</evidence>
<name>A0A8K0PBA3_LADFU</name>
<dbReference type="GO" id="GO:0005886">
    <property type="term" value="C:plasma membrane"/>
    <property type="evidence" value="ECO:0007669"/>
    <property type="project" value="TreeGrafter"/>
</dbReference>
<dbReference type="Pfam" id="PF13855">
    <property type="entry name" value="LRR_8"/>
    <property type="match status" value="4"/>
</dbReference>
<evidence type="ECO:0000256" key="2">
    <source>
        <dbReference type="ARBA" id="ARBA00009634"/>
    </source>
</evidence>
<dbReference type="GO" id="GO:0038023">
    <property type="term" value="F:signaling receptor activity"/>
    <property type="evidence" value="ECO:0007669"/>
    <property type="project" value="TreeGrafter"/>
</dbReference>
<evidence type="ECO:0000256" key="11">
    <source>
        <dbReference type="ARBA" id="ARBA00023170"/>
    </source>
</evidence>
<feature type="compositionally biased region" description="Polar residues" evidence="13">
    <location>
        <begin position="892"/>
        <end position="914"/>
    </location>
</feature>
<evidence type="ECO:0000256" key="3">
    <source>
        <dbReference type="ARBA" id="ARBA00022588"/>
    </source>
</evidence>
<dbReference type="GO" id="GO:0007165">
    <property type="term" value="P:signal transduction"/>
    <property type="evidence" value="ECO:0007669"/>
    <property type="project" value="InterPro"/>
</dbReference>
<keyword evidence="9 14" id="KW-1133">Transmembrane helix</keyword>
<keyword evidence="12" id="KW-0325">Glycoprotein</keyword>
<keyword evidence="10 14" id="KW-0472">Membrane</keyword>
<feature type="domain" description="TIR" evidence="16">
    <location>
        <begin position="742"/>
        <end position="886"/>
    </location>
</feature>
<dbReference type="InterPro" id="IPR001611">
    <property type="entry name" value="Leu-rich_rpt"/>
</dbReference>
<evidence type="ECO:0000256" key="13">
    <source>
        <dbReference type="SAM" id="MobiDB-lite"/>
    </source>
</evidence>
<evidence type="ECO:0000256" key="15">
    <source>
        <dbReference type="SAM" id="SignalP"/>
    </source>
</evidence>
<keyword evidence="3" id="KW-0399">Innate immunity</keyword>
<evidence type="ECO:0000256" key="4">
    <source>
        <dbReference type="ARBA" id="ARBA00022614"/>
    </source>
</evidence>
<dbReference type="Gene3D" id="3.40.50.10140">
    <property type="entry name" value="Toll/interleukin-1 receptor homology (TIR) domain"/>
    <property type="match status" value="1"/>
</dbReference>
<evidence type="ECO:0000256" key="5">
    <source>
        <dbReference type="ARBA" id="ARBA00022692"/>
    </source>
</evidence>
<dbReference type="InterPro" id="IPR003591">
    <property type="entry name" value="Leu-rich_rpt_typical-subtyp"/>
</dbReference>
<dbReference type="OrthoDB" id="6160824at2759"/>
<evidence type="ECO:0000256" key="7">
    <source>
        <dbReference type="ARBA" id="ARBA00022737"/>
    </source>
</evidence>
<sequence>MPVVRVKALVLVFCAILCYHVHLGQDDDDDYMDEEMNAWSEDLKGWPIPLQEKAAAENKSSDVMLRRDSDSGCTCRESPGQWAICFGASCENYPKSLNFSSSSLLRLKTTSIKVILRGDLFNLVEVKDLEIEGNPSLEKLEPGCFEGLISLKTLSISFNPQLTLLEKDTFKGLDSLVELRLTKNGFLHVSDVSIALSPTDLPSLLRLGLSENQFRTIGQYELGPLNGSSVRELSFILCQLEDIHPEAFNLLFNLRVLRLGENSLEPTVLSSLMDSLVSLPLQRLDLYRSGFRRHPPLFLLEAIAKTNITELVLAHNQFERLTLSSFPDMPRLRYLDLRGVVTLNVESSSFFRLPNLRVLLLSHNKLARIEPGVLPATLTALDLSSNSADRLFPSYFNLGEGSFANNTNLTSLNLSFNRLVSLSKGTFLGLDSLEYLSLKNCTLFRLGAKCFSPLKRLKFLDLQNNRFPSTEITIDSMSGMPNLKVLQLGGCGLENIVGSPFAALPSLEYLDISGNALLTLETSVVAPLSSLIGIDLADNILPPWHTTRLFGSNTRLRIMFLANNKLSTLTSEMLNDFSRLNRIDLSGNPFICDCYLFAAKSDLFEMMKISSNESSGINSTSRYLFSRLRSSSGMCFSPDIWRDVSIADFMEKTVATVTCSSSSGQYPSHFNSSRTIPHAFYGILLCLFIIILCFMGCIYRYRWYLRYWMFLARVRKRRSGRMFDLIGNDSISTSVAVPQKNYRYDAFISYSNEDRAFVETLVKTLEDNYPYLRLCVYERDFEIGTVITEAIVESVEMSRRTVLVISDAFVRSQWCMWELRMAQHRIFYDEDFGKGGMALVLVRLGSLSDELITPILRYLMRTRIYLQWDTEPNKQRLFWKRLRAALSPSKFPPSNTAGHLRTSPNPQSTQINSM</sequence>
<dbReference type="SUPFAM" id="SSF52200">
    <property type="entry name" value="Toll/Interleukin receptor TIR domain"/>
    <property type="match status" value="1"/>
</dbReference>
<dbReference type="PRINTS" id="PR01537">
    <property type="entry name" value="INTRLKN1R1F"/>
</dbReference>
<dbReference type="InterPro" id="IPR032675">
    <property type="entry name" value="LRR_dom_sf"/>
</dbReference>
<keyword evidence="7" id="KW-0677">Repeat</keyword>
<dbReference type="PROSITE" id="PS51450">
    <property type="entry name" value="LRR"/>
    <property type="match status" value="1"/>
</dbReference>
<accession>A0A8K0PBA3</accession>
<feature type="region of interest" description="Disordered" evidence="13">
    <location>
        <begin position="890"/>
        <end position="914"/>
    </location>
</feature>
<keyword evidence="18" id="KW-1185">Reference proteome</keyword>
<dbReference type="Gene3D" id="3.80.10.10">
    <property type="entry name" value="Ribonuclease Inhibitor"/>
    <property type="match status" value="3"/>
</dbReference>
<keyword evidence="5 14" id="KW-0812">Transmembrane</keyword>
<evidence type="ECO:0000256" key="8">
    <source>
        <dbReference type="ARBA" id="ARBA00022859"/>
    </source>
</evidence>
<evidence type="ECO:0000256" key="6">
    <source>
        <dbReference type="ARBA" id="ARBA00022729"/>
    </source>
</evidence>
<dbReference type="SMART" id="SM00255">
    <property type="entry name" value="TIR"/>
    <property type="match status" value="1"/>
</dbReference>
<protein>
    <recommendedName>
        <fullName evidence="16">TIR domain-containing protein</fullName>
    </recommendedName>
</protein>
<evidence type="ECO:0000313" key="17">
    <source>
        <dbReference type="EMBL" id="KAG8237319.1"/>
    </source>
</evidence>
<dbReference type="PANTHER" id="PTHR24365:SF530">
    <property type="entry name" value="MSTPROX-RELATED"/>
    <property type="match status" value="1"/>
</dbReference>
<dbReference type="FunFam" id="3.40.50.10140:FF:000001">
    <property type="entry name" value="Toll-like receptor 2"/>
    <property type="match status" value="1"/>
</dbReference>
<dbReference type="GO" id="GO:0045087">
    <property type="term" value="P:innate immune response"/>
    <property type="evidence" value="ECO:0007669"/>
    <property type="project" value="UniProtKB-KW"/>
</dbReference>
<evidence type="ECO:0000256" key="9">
    <source>
        <dbReference type="ARBA" id="ARBA00022989"/>
    </source>
</evidence>
<keyword evidence="6 15" id="KW-0732">Signal</keyword>
<dbReference type="Pfam" id="PF13676">
    <property type="entry name" value="TIR_2"/>
    <property type="match status" value="1"/>
</dbReference>
<reference evidence="17" key="2">
    <citation type="submission" date="2017-10" db="EMBL/GenBank/DDBJ databases">
        <title>Ladona fulva Genome sequencing and assembly.</title>
        <authorList>
            <person name="Murali S."/>
            <person name="Richards S."/>
            <person name="Bandaranaike D."/>
            <person name="Bellair M."/>
            <person name="Blankenburg K."/>
            <person name="Chao H."/>
            <person name="Dinh H."/>
            <person name="Doddapaneni H."/>
            <person name="Dugan-Rocha S."/>
            <person name="Elkadiri S."/>
            <person name="Gnanaolivu R."/>
            <person name="Hernandez B."/>
            <person name="Skinner E."/>
            <person name="Javaid M."/>
            <person name="Lee S."/>
            <person name="Li M."/>
            <person name="Ming W."/>
            <person name="Munidasa M."/>
            <person name="Muniz J."/>
            <person name="Nguyen L."/>
            <person name="Hughes D."/>
            <person name="Osuji N."/>
            <person name="Pu L.-L."/>
            <person name="Puazo M."/>
            <person name="Qu C."/>
            <person name="Quiroz J."/>
            <person name="Raj R."/>
            <person name="Weissenberger G."/>
            <person name="Xin Y."/>
            <person name="Zou X."/>
            <person name="Han Y."/>
            <person name="Worley K."/>
            <person name="Muzny D."/>
            <person name="Gibbs R."/>
        </authorList>
    </citation>
    <scope>NUCLEOTIDE SEQUENCE</scope>
    <source>
        <strain evidence="17">Sampled in the wild</strain>
    </source>
</reference>
<evidence type="ECO:0000256" key="1">
    <source>
        <dbReference type="ARBA" id="ARBA00004479"/>
    </source>
</evidence>
<feature type="transmembrane region" description="Helical" evidence="14">
    <location>
        <begin position="679"/>
        <end position="699"/>
    </location>
</feature>